<proteinExistence type="predicted"/>
<keyword evidence="1" id="KW-0472">Membrane</keyword>
<feature type="transmembrane region" description="Helical" evidence="1">
    <location>
        <begin position="264"/>
        <end position="284"/>
    </location>
</feature>
<protein>
    <submittedName>
        <fullName evidence="3">Dynein heavy chain 6, axonemal</fullName>
    </submittedName>
</protein>
<dbReference type="GO" id="GO:0045505">
    <property type="term" value="F:dynein intermediate chain binding"/>
    <property type="evidence" value="ECO:0007669"/>
    <property type="project" value="InterPro"/>
</dbReference>
<keyword evidence="1" id="KW-0812">Transmembrane</keyword>
<sequence>MTLISTILDVNPRSSAQHGAKSNDDIVCELAESILAKLPERLDMDEAMASLFVRDGSDRLDSLTTVLGQEVDRFNHLLTVLKVTPCFLSASCLLPVCFLSASCRLPVYFLSASCLLPVCFLSSSFPQQRSTEALGGHWNTPVWSSILEDRPLLFSLVFVVVYGLRVVSTSFCRMKNKIYNKTSVGLCFLFLVWNICVVVIVYIYIYIYINIYIYMYMYIYIQYIYICIFKYICIHMYIYICVYICVYRYIQYTVYIYIHIHMYTYIYICIHIYVYIHIYIYIYIVPLQYIYYIHIYI</sequence>
<evidence type="ECO:0000256" key="1">
    <source>
        <dbReference type="SAM" id="Phobius"/>
    </source>
</evidence>
<name>A0A4Z2E9F3_9TELE</name>
<dbReference type="PANTHER" id="PTHR22878:SF68">
    <property type="entry name" value="DYNEIN HEAVY CHAIN 6, AXONEMAL-LIKE"/>
    <property type="match status" value="1"/>
</dbReference>
<dbReference type="Proteomes" id="UP000314294">
    <property type="component" value="Unassembled WGS sequence"/>
</dbReference>
<feature type="transmembrane region" description="Helical" evidence="1">
    <location>
        <begin position="152"/>
        <end position="172"/>
    </location>
</feature>
<accession>A0A4Z2E9F3</accession>
<dbReference type="EMBL" id="SRLO01012885">
    <property type="protein sequence ID" value="TNN25313.1"/>
    <property type="molecule type" value="Genomic_DNA"/>
</dbReference>
<dbReference type="GO" id="GO:0030286">
    <property type="term" value="C:dynein complex"/>
    <property type="evidence" value="ECO:0007669"/>
    <property type="project" value="InterPro"/>
</dbReference>
<dbReference type="Pfam" id="PF18199">
    <property type="entry name" value="Dynein_C"/>
    <property type="match status" value="1"/>
</dbReference>
<dbReference type="GO" id="GO:0051959">
    <property type="term" value="F:dynein light intermediate chain binding"/>
    <property type="evidence" value="ECO:0007669"/>
    <property type="project" value="InterPro"/>
</dbReference>
<dbReference type="PANTHER" id="PTHR22878">
    <property type="entry name" value="DYNEIN HEAVY CHAIN 6, AXONEMAL-LIKE-RELATED"/>
    <property type="match status" value="1"/>
</dbReference>
<dbReference type="OrthoDB" id="8825477at2759"/>
<comment type="caution">
    <text evidence="3">The sequence shown here is derived from an EMBL/GenBank/DDBJ whole genome shotgun (WGS) entry which is preliminary data.</text>
</comment>
<reference evidence="3 4" key="1">
    <citation type="submission" date="2019-03" db="EMBL/GenBank/DDBJ databases">
        <title>First draft genome of Liparis tanakae, snailfish: a comprehensive survey of snailfish specific genes.</title>
        <authorList>
            <person name="Kim W."/>
            <person name="Song I."/>
            <person name="Jeong J.-H."/>
            <person name="Kim D."/>
            <person name="Kim S."/>
            <person name="Ryu S."/>
            <person name="Song J.Y."/>
            <person name="Lee S.K."/>
        </authorList>
    </citation>
    <scope>NUCLEOTIDE SEQUENCE [LARGE SCALE GENOMIC DNA]</scope>
    <source>
        <tissue evidence="3">Muscle</tissue>
    </source>
</reference>
<feature type="domain" description="Dynein heavy chain C-terminal" evidence="2">
    <location>
        <begin position="2"/>
        <end position="82"/>
    </location>
</feature>
<organism evidence="3 4">
    <name type="scientific">Liparis tanakae</name>
    <name type="common">Tanaka's snailfish</name>
    <dbReference type="NCBI Taxonomy" id="230148"/>
    <lineage>
        <taxon>Eukaryota</taxon>
        <taxon>Metazoa</taxon>
        <taxon>Chordata</taxon>
        <taxon>Craniata</taxon>
        <taxon>Vertebrata</taxon>
        <taxon>Euteleostomi</taxon>
        <taxon>Actinopterygii</taxon>
        <taxon>Neopterygii</taxon>
        <taxon>Teleostei</taxon>
        <taxon>Neoteleostei</taxon>
        <taxon>Acanthomorphata</taxon>
        <taxon>Eupercaria</taxon>
        <taxon>Perciformes</taxon>
        <taxon>Cottioidei</taxon>
        <taxon>Cottales</taxon>
        <taxon>Liparidae</taxon>
        <taxon>Liparis</taxon>
    </lineage>
</organism>
<evidence type="ECO:0000313" key="3">
    <source>
        <dbReference type="EMBL" id="TNN25313.1"/>
    </source>
</evidence>
<dbReference type="InterPro" id="IPR041228">
    <property type="entry name" value="Dynein_C"/>
</dbReference>
<keyword evidence="4" id="KW-1185">Reference proteome</keyword>
<evidence type="ECO:0000259" key="2">
    <source>
        <dbReference type="Pfam" id="PF18199"/>
    </source>
</evidence>
<gene>
    <name evidence="3" type="primary">DNAH6_8</name>
    <name evidence="3" type="ORF">EYF80_064559</name>
</gene>
<dbReference type="GO" id="GO:0007018">
    <property type="term" value="P:microtubule-based movement"/>
    <property type="evidence" value="ECO:0007669"/>
    <property type="project" value="InterPro"/>
</dbReference>
<feature type="transmembrane region" description="Helical" evidence="1">
    <location>
        <begin position="184"/>
        <end position="205"/>
    </location>
</feature>
<keyword evidence="1" id="KW-1133">Transmembrane helix</keyword>
<dbReference type="AlphaFoldDB" id="A0A4Z2E9F3"/>
<dbReference type="InterPro" id="IPR026983">
    <property type="entry name" value="DHC"/>
</dbReference>
<dbReference type="Gene3D" id="1.20.1270.280">
    <property type="match status" value="1"/>
</dbReference>
<evidence type="ECO:0000313" key="4">
    <source>
        <dbReference type="Proteomes" id="UP000314294"/>
    </source>
</evidence>